<organism evidence="1 2">
    <name type="scientific">Stutzerimonas frequens</name>
    <dbReference type="NCBI Taxonomy" id="2968969"/>
    <lineage>
        <taxon>Bacteria</taxon>
        <taxon>Pseudomonadati</taxon>
        <taxon>Pseudomonadota</taxon>
        <taxon>Gammaproteobacteria</taxon>
        <taxon>Pseudomonadales</taxon>
        <taxon>Pseudomonadaceae</taxon>
        <taxon>Stutzerimonas</taxon>
    </lineage>
</organism>
<reference evidence="1" key="1">
    <citation type="submission" date="2022-11" db="EMBL/GenBank/DDBJ databases">
        <title>Genomic of Pseudomonas TF18.</title>
        <authorList>
            <person name="Liu T."/>
        </authorList>
    </citation>
    <scope>NUCLEOTIDE SEQUENCE</scope>
    <source>
        <strain evidence="1">TF18</strain>
    </source>
</reference>
<dbReference type="RefSeq" id="WP_198757100.1">
    <property type="nucleotide sequence ID" value="NZ_CP113257.1"/>
</dbReference>
<sequence length="145" mass="16744">MFKTHESAYFNLAPVYGPDHHHWRLVEREISSPWLHATVKVTEGGIEYTKTVMPNDLTTFLEMANLKTPDARIGELQLMSPAWMNGAGRWLLEPIRQIDIARSVDNELIHIYVTQEGKNYYDPSRTPGEILELTNQHTVYYTNLS</sequence>
<evidence type="ECO:0000313" key="1">
    <source>
        <dbReference type="EMBL" id="WAE54138.1"/>
    </source>
</evidence>
<name>A0AA47E4R9_9GAMM</name>
<gene>
    <name evidence="1" type="ORF">OSV15_08230</name>
</gene>
<protein>
    <submittedName>
        <fullName evidence="1">Uncharacterized protein</fullName>
    </submittedName>
</protein>
<dbReference type="Proteomes" id="UP001164632">
    <property type="component" value="Chromosome"/>
</dbReference>
<accession>A0AA47E4R9</accession>
<proteinExistence type="predicted"/>
<dbReference type="EMBL" id="CP113257">
    <property type="protein sequence ID" value="WAE54138.1"/>
    <property type="molecule type" value="Genomic_DNA"/>
</dbReference>
<evidence type="ECO:0000313" key="2">
    <source>
        <dbReference type="Proteomes" id="UP001164632"/>
    </source>
</evidence>
<dbReference type="AlphaFoldDB" id="A0AA47E4R9"/>